<dbReference type="PANTHER" id="PTHR14773">
    <property type="entry name" value="WD REPEAT-CONTAINING PROTEIN 76"/>
    <property type="match status" value="1"/>
</dbReference>
<feature type="repeat" description="WD" evidence="6">
    <location>
        <begin position="84"/>
        <end position="119"/>
    </location>
</feature>
<dbReference type="STRING" id="307972.A0A2G8JUZ6"/>
<keyword evidence="9" id="KW-1185">Reference proteome</keyword>
<gene>
    <name evidence="8" type="ORF">BSL78_23619</name>
</gene>
<dbReference type="InterPro" id="IPR001680">
    <property type="entry name" value="WD40_rpt"/>
</dbReference>
<evidence type="ECO:0000256" key="1">
    <source>
        <dbReference type="ARBA" id="ARBA00002530"/>
    </source>
</evidence>
<keyword evidence="4 6" id="KW-0853">WD repeat</keyword>
<proteinExistence type="inferred from homology"/>
<dbReference type="PROSITE" id="PS50082">
    <property type="entry name" value="WD_REPEATS_2"/>
    <property type="match status" value="1"/>
</dbReference>
<reference evidence="8 9" key="1">
    <citation type="journal article" date="2017" name="PLoS Biol.">
        <title>The sea cucumber genome provides insights into morphological evolution and visceral regeneration.</title>
        <authorList>
            <person name="Zhang X."/>
            <person name="Sun L."/>
            <person name="Yuan J."/>
            <person name="Sun Y."/>
            <person name="Gao Y."/>
            <person name="Zhang L."/>
            <person name="Li S."/>
            <person name="Dai H."/>
            <person name="Hamel J.F."/>
            <person name="Liu C."/>
            <person name="Yu Y."/>
            <person name="Liu S."/>
            <person name="Lin W."/>
            <person name="Guo K."/>
            <person name="Jin S."/>
            <person name="Xu P."/>
            <person name="Storey K.B."/>
            <person name="Huan P."/>
            <person name="Zhang T."/>
            <person name="Zhou Y."/>
            <person name="Zhang J."/>
            <person name="Lin C."/>
            <person name="Li X."/>
            <person name="Xing L."/>
            <person name="Huo D."/>
            <person name="Sun M."/>
            <person name="Wang L."/>
            <person name="Mercier A."/>
            <person name="Li F."/>
            <person name="Yang H."/>
            <person name="Xiang J."/>
        </authorList>
    </citation>
    <scope>NUCLEOTIDE SEQUENCE [LARGE SCALE GENOMIC DNA]</scope>
    <source>
        <strain evidence="8">Shaxun</strain>
        <tissue evidence="8">Muscle</tissue>
    </source>
</reference>
<accession>A0A2G8JUZ6</accession>
<evidence type="ECO:0000256" key="2">
    <source>
        <dbReference type="ARBA" id="ARBA00005434"/>
    </source>
</evidence>
<dbReference type="GO" id="GO:2000001">
    <property type="term" value="P:regulation of DNA damage checkpoint"/>
    <property type="evidence" value="ECO:0007669"/>
    <property type="project" value="TreeGrafter"/>
</dbReference>
<evidence type="ECO:0000313" key="8">
    <source>
        <dbReference type="EMBL" id="PIK39540.1"/>
    </source>
</evidence>
<comment type="function">
    <text evidence="1">Specifically binds 5-hydroxymethylcytosine (5hmC), suggesting that it acts as a specific reader of 5hmC.</text>
</comment>
<organism evidence="8 9">
    <name type="scientific">Stichopus japonicus</name>
    <name type="common">Sea cucumber</name>
    <dbReference type="NCBI Taxonomy" id="307972"/>
    <lineage>
        <taxon>Eukaryota</taxon>
        <taxon>Metazoa</taxon>
        <taxon>Echinodermata</taxon>
        <taxon>Eleutherozoa</taxon>
        <taxon>Echinozoa</taxon>
        <taxon>Holothuroidea</taxon>
        <taxon>Aspidochirotacea</taxon>
        <taxon>Aspidochirotida</taxon>
        <taxon>Stichopodidae</taxon>
        <taxon>Apostichopus</taxon>
    </lineage>
</organism>
<evidence type="ECO:0000256" key="4">
    <source>
        <dbReference type="ARBA" id="ARBA00022574"/>
    </source>
</evidence>
<dbReference type="GO" id="GO:0003677">
    <property type="term" value="F:DNA binding"/>
    <property type="evidence" value="ECO:0007669"/>
    <property type="project" value="TreeGrafter"/>
</dbReference>
<protein>
    <recommendedName>
        <fullName evidence="3">WD repeat-containing protein 76</fullName>
    </recommendedName>
</protein>
<dbReference type="InterPro" id="IPR036322">
    <property type="entry name" value="WD40_repeat_dom_sf"/>
</dbReference>
<dbReference type="OrthoDB" id="9890280at2759"/>
<dbReference type="AlphaFoldDB" id="A0A2G8JUZ6"/>
<dbReference type="EMBL" id="MRZV01001228">
    <property type="protein sequence ID" value="PIK39540.1"/>
    <property type="molecule type" value="Genomic_DNA"/>
</dbReference>
<dbReference type="Gene3D" id="2.130.10.10">
    <property type="entry name" value="YVTN repeat-like/Quinoprotein amine dehydrogenase"/>
    <property type="match status" value="1"/>
</dbReference>
<sequence>MTISKHNYINMGRHCRIERLGIILCFVCTVTVGWWYTEYYVRRYTLTIQGEERIDSVNTRDTSVQATSTYQRNIFTIRIGEKLFRLHDKNIRTVSVHPLKQQYFITASTDCHIALWDVRKLNSNGRSKSVCELPHGKGLNSAFFSPITGSKILSTCADDKLRIYQLEETAEAVADVSLASSRHHNNHTGRWLTKFRAEWHPRCEEIFIVGSMARPRQIELFDDKLHLIHTYTSEEWLGSVCSLNTFHPKRDIIAGANSSGRMHVFM</sequence>
<comment type="caution">
    <text evidence="8">The sequence shown here is derived from an EMBL/GenBank/DDBJ whole genome shotgun (WGS) entry which is preliminary data.</text>
</comment>
<evidence type="ECO:0000313" key="9">
    <source>
        <dbReference type="Proteomes" id="UP000230750"/>
    </source>
</evidence>
<keyword evidence="7" id="KW-0812">Transmembrane</keyword>
<evidence type="ECO:0000256" key="3">
    <source>
        <dbReference type="ARBA" id="ARBA00021234"/>
    </source>
</evidence>
<keyword evidence="7" id="KW-0472">Membrane</keyword>
<comment type="similarity">
    <text evidence="2">Belongs to the WD repeat DDB2/WDR76 family.</text>
</comment>
<dbReference type="InterPro" id="IPR050853">
    <property type="entry name" value="WD_repeat_DNA-damage-binding"/>
</dbReference>
<evidence type="ECO:0000256" key="7">
    <source>
        <dbReference type="SAM" id="Phobius"/>
    </source>
</evidence>
<keyword evidence="5" id="KW-0677">Repeat</keyword>
<keyword evidence="7" id="KW-1133">Transmembrane helix</keyword>
<dbReference type="SUPFAM" id="SSF50978">
    <property type="entry name" value="WD40 repeat-like"/>
    <property type="match status" value="1"/>
</dbReference>
<evidence type="ECO:0000256" key="6">
    <source>
        <dbReference type="PROSITE-ProRule" id="PRU00221"/>
    </source>
</evidence>
<dbReference type="SMART" id="SM00320">
    <property type="entry name" value="WD40"/>
    <property type="match status" value="2"/>
</dbReference>
<feature type="transmembrane region" description="Helical" evidence="7">
    <location>
        <begin position="20"/>
        <end position="37"/>
    </location>
</feature>
<dbReference type="InterPro" id="IPR015943">
    <property type="entry name" value="WD40/YVTN_repeat-like_dom_sf"/>
</dbReference>
<dbReference type="PROSITE" id="PS50294">
    <property type="entry name" value="WD_REPEATS_REGION"/>
    <property type="match status" value="1"/>
</dbReference>
<name>A0A2G8JUZ6_STIJA</name>
<evidence type="ECO:0000256" key="5">
    <source>
        <dbReference type="ARBA" id="ARBA00022737"/>
    </source>
</evidence>
<dbReference type="GO" id="GO:0005634">
    <property type="term" value="C:nucleus"/>
    <property type="evidence" value="ECO:0007669"/>
    <property type="project" value="TreeGrafter"/>
</dbReference>
<dbReference type="Proteomes" id="UP000230750">
    <property type="component" value="Unassembled WGS sequence"/>
</dbReference>
<dbReference type="PANTHER" id="PTHR14773:SF0">
    <property type="entry name" value="WD REPEAT-CONTAINING PROTEIN 76"/>
    <property type="match status" value="1"/>
</dbReference>